<dbReference type="Gene3D" id="1.10.555.10">
    <property type="entry name" value="Rho GTPase activation protein"/>
    <property type="match status" value="1"/>
</dbReference>
<dbReference type="STRING" id="45607.A0A2T0FCQ1"/>
<dbReference type="SUPFAM" id="SSF48350">
    <property type="entry name" value="GTPase activation domain, GAP"/>
    <property type="match status" value="1"/>
</dbReference>
<dbReference type="OrthoDB" id="437889at2759"/>
<dbReference type="GO" id="GO:0005096">
    <property type="term" value="F:GTPase activator activity"/>
    <property type="evidence" value="ECO:0007669"/>
    <property type="project" value="UniProtKB-KW"/>
</dbReference>
<evidence type="ECO:0000313" key="7">
    <source>
        <dbReference type="Proteomes" id="UP000238350"/>
    </source>
</evidence>
<dbReference type="PROSITE" id="PS50238">
    <property type="entry name" value="RHOGAP"/>
    <property type="match status" value="1"/>
</dbReference>
<feature type="domain" description="Rho-GAP" evidence="4">
    <location>
        <begin position="485"/>
        <end position="674"/>
    </location>
</feature>
<accession>A0A2T0FCQ1</accession>
<dbReference type="GO" id="GO:0007165">
    <property type="term" value="P:signal transduction"/>
    <property type="evidence" value="ECO:0007669"/>
    <property type="project" value="InterPro"/>
</dbReference>
<dbReference type="GO" id="GO:0005938">
    <property type="term" value="C:cell cortex"/>
    <property type="evidence" value="ECO:0007669"/>
    <property type="project" value="UniProtKB-ARBA"/>
</dbReference>
<evidence type="ECO:0000259" key="4">
    <source>
        <dbReference type="PROSITE" id="PS50238"/>
    </source>
</evidence>
<feature type="compositionally biased region" description="Basic and acidic residues" evidence="3">
    <location>
        <begin position="170"/>
        <end position="200"/>
    </location>
</feature>
<dbReference type="InterPro" id="IPR000198">
    <property type="entry name" value="RhoGAP_dom"/>
</dbReference>
<dbReference type="AlphaFoldDB" id="A0A2T0FCQ1"/>
<name>A0A2T0FCQ1_9ASCO</name>
<dbReference type="InterPro" id="IPR031160">
    <property type="entry name" value="F_BAR_dom"/>
</dbReference>
<dbReference type="PROSITE" id="PS51741">
    <property type="entry name" value="F_BAR"/>
    <property type="match status" value="1"/>
</dbReference>
<keyword evidence="1" id="KW-0343">GTPase activation</keyword>
<feature type="compositionally biased region" description="Polar residues" evidence="3">
    <location>
        <begin position="389"/>
        <end position="407"/>
    </location>
</feature>
<dbReference type="Pfam" id="PF00611">
    <property type="entry name" value="FCH"/>
    <property type="match status" value="1"/>
</dbReference>
<dbReference type="InterPro" id="IPR001060">
    <property type="entry name" value="FCH_dom"/>
</dbReference>
<sequence length="677" mass="74223">MSGPSDLPVTKTISLEEQNASDGTMVVPAQPVTPANSSYLLTDSNLREILLSDSGPEALLSRLKQSIHSCKEFAAYIKKAATIENDHSQQLKKAARGATDTFKRSDNRTGTFQTQILDIIKSTDRVGDAGNNFIDSMHRIHDELLELVRSIDRQRKTAKEVALRNERNLQEAETQAERARAKYDQSCEDLERSRQGDPSKGKLGFKNKSEDELHKKMTIAEVDYQNKVDTALRMRRELVSKLRVDSVKTLQSLILECDQALNLQVLRYANLLETLQLNRGFVIAPMKPKNSPTANLTVKEMACKMDSELDFYNYVLALPKTKASLNRPPITNRKHPSLSGGRYGGGGGPISAGSTNISAPSGFTVKTPSSNIAGPIIVNASRERKTSVASTASTIPSKSSIVGSGTAKTGPILAPRGGRPLETSPTQPNAMVSPAANTSVNDLTSSSNAVPVPPPVATPTIEVTDAAPEPPAQESPTRSTPVYGTPLEDLLDQEEGTVPRVVYQCVQAIDNFGLEVEGIYRTNGNSVQVQEIKREFDADSAAVDLLRPNAVVNDIHSVASALKQYFRELPDPLLTREFHREFINAANISDDIRRRDSIHAIINKLPDANYTTLRYLVFHLYRVQERESINRMNITNLGIVWGPTLMATDYSNVGEMAIQGRVVETVLANAYAIFEAE</sequence>
<keyword evidence="7" id="KW-1185">Reference proteome</keyword>
<evidence type="ECO:0000256" key="1">
    <source>
        <dbReference type="ARBA" id="ARBA00022468"/>
    </source>
</evidence>
<evidence type="ECO:0000256" key="3">
    <source>
        <dbReference type="SAM" id="MobiDB-lite"/>
    </source>
</evidence>
<proteinExistence type="predicted"/>
<dbReference type="InterPro" id="IPR050729">
    <property type="entry name" value="Rho-GAP"/>
</dbReference>
<dbReference type="GeneID" id="36514114"/>
<dbReference type="PANTHER" id="PTHR23176:SF128">
    <property type="entry name" value="RHO GTPASE-ACTIVATING PROTEIN RGD1"/>
    <property type="match status" value="1"/>
</dbReference>
<dbReference type="PANTHER" id="PTHR23176">
    <property type="entry name" value="RHO/RAC/CDC GTPASE-ACTIVATING PROTEIN"/>
    <property type="match status" value="1"/>
</dbReference>
<comment type="caution">
    <text evidence="6">The sequence shown here is derived from an EMBL/GenBank/DDBJ whole genome shotgun (WGS) entry which is preliminary data.</text>
</comment>
<evidence type="ECO:0000313" key="6">
    <source>
        <dbReference type="EMBL" id="PRT52745.1"/>
    </source>
</evidence>
<dbReference type="Gene3D" id="1.20.1270.60">
    <property type="entry name" value="Arfaptin homology (AH) domain/BAR domain"/>
    <property type="match status" value="1"/>
</dbReference>
<dbReference type="SMART" id="SM00055">
    <property type="entry name" value="FCH"/>
    <property type="match status" value="1"/>
</dbReference>
<feature type="domain" description="F-BAR" evidence="5">
    <location>
        <begin position="44"/>
        <end position="310"/>
    </location>
</feature>
<dbReference type="EMBL" id="NDIQ01000001">
    <property type="protein sequence ID" value="PRT52745.1"/>
    <property type="molecule type" value="Genomic_DNA"/>
</dbReference>
<keyword evidence="2" id="KW-0175">Coiled coil</keyword>
<evidence type="ECO:0000259" key="5">
    <source>
        <dbReference type="PROSITE" id="PS51741"/>
    </source>
</evidence>
<dbReference type="Proteomes" id="UP000238350">
    <property type="component" value="Unassembled WGS sequence"/>
</dbReference>
<dbReference type="SUPFAM" id="SSF103657">
    <property type="entry name" value="BAR/IMD domain-like"/>
    <property type="match status" value="1"/>
</dbReference>
<dbReference type="Pfam" id="PF00620">
    <property type="entry name" value="RhoGAP"/>
    <property type="match status" value="1"/>
</dbReference>
<feature type="region of interest" description="Disordered" evidence="3">
    <location>
        <begin position="170"/>
        <end position="208"/>
    </location>
</feature>
<dbReference type="InterPro" id="IPR008936">
    <property type="entry name" value="Rho_GTPase_activation_prot"/>
</dbReference>
<dbReference type="InterPro" id="IPR027267">
    <property type="entry name" value="AH/BAR_dom_sf"/>
</dbReference>
<protein>
    <submittedName>
        <fullName evidence="6">RHO GTPase-activating protein RGD1</fullName>
    </submittedName>
</protein>
<dbReference type="GO" id="GO:0005933">
    <property type="term" value="C:cellular bud"/>
    <property type="evidence" value="ECO:0007669"/>
    <property type="project" value="UniProtKB-ARBA"/>
</dbReference>
<dbReference type="RefSeq" id="XP_024662691.1">
    <property type="nucleotide sequence ID" value="XM_024806923.1"/>
</dbReference>
<reference evidence="6 7" key="1">
    <citation type="submission" date="2017-04" db="EMBL/GenBank/DDBJ databases">
        <title>Genome sequencing of [Candida] sorbophila.</title>
        <authorList>
            <person name="Ahn J.O."/>
        </authorList>
    </citation>
    <scope>NUCLEOTIDE SEQUENCE [LARGE SCALE GENOMIC DNA]</scope>
    <source>
        <strain evidence="6 7">DS02</strain>
    </source>
</reference>
<feature type="region of interest" description="Disordered" evidence="3">
    <location>
        <begin position="389"/>
        <end position="482"/>
    </location>
</feature>
<organism evidence="6 7">
    <name type="scientific">Wickerhamiella sorbophila</name>
    <dbReference type="NCBI Taxonomy" id="45607"/>
    <lineage>
        <taxon>Eukaryota</taxon>
        <taxon>Fungi</taxon>
        <taxon>Dikarya</taxon>
        <taxon>Ascomycota</taxon>
        <taxon>Saccharomycotina</taxon>
        <taxon>Dipodascomycetes</taxon>
        <taxon>Dipodascales</taxon>
        <taxon>Trichomonascaceae</taxon>
        <taxon>Wickerhamiella</taxon>
    </lineage>
</organism>
<dbReference type="SMART" id="SM00324">
    <property type="entry name" value="RhoGAP"/>
    <property type="match status" value="1"/>
</dbReference>
<gene>
    <name evidence="6" type="ORF">B9G98_00365</name>
</gene>
<evidence type="ECO:0000256" key="2">
    <source>
        <dbReference type="PROSITE-ProRule" id="PRU01077"/>
    </source>
</evidence>
<feature type="compositionally biased region" description="Polar residues" evidence="3">
    <location>
        <begin position="423"/>
        <end position="448"/>
    </location>
</feature>